<dbReference type="EMBL" id="UYRW01012314">
    <property type="protein sequence ID" value="VDN00176.1"/>
    <property type="molecule type" value="Genomic_DNA"/>
</dbReference>
<dbReference type="InterPro" id="IPR037843">
    <property type="entry name" value="Kindlin/fermitin"/>
</dbReference>
<dbReference type="GO" id="GO:0007160">
    <property type="term" value="P:cell-matrix adhesion"/>
    <property type="evidence" value="ECO:0007669"/>
    <property type="project" value="TreeGrafter"/>
</dbReference>
<gene>
    <name evidence="2" type="ORF">NOO_LOCUS12857</name>
</gene>
<dbReference type="GO" id="GO:0007229">
    <property type="term" value="P:integrin-mediated signaling pathway"/>
    <property type="evidence" value="ECO:0007669"/>
    <property type="project" value="InterPro"/>
</dbReference>
<proteinExistence type="predicted"/>
<dbReference type="Gene3D" id="1.20.80.10">
    <property type="match status" value="1"/>
</dbReference>
<name>A0A182EXF6_ONCOC</name>
<evidence type="ECO:0000313" key="2">
    <source>
        <dbReference type="EMBL" id="VDN00176.1"/>
    </source>
</evidence>
<dbReference type="InterPro" id="IPR035963">
    <property type="entry name" value="FERM_2"/>
</dbReference>
<dbReference type="SUPFAM" id="SSF47031">
    <property type="entry name" value="Second domain of FERM"/>
    <property type="match status" value="1"/>
</dbReference>
<dbReference type="InterPro" id="IPR014352">
    <property type="entry name" value="FERM/acyl-CoA-bd_prot_sf"/>
</dbReference>
<protein>
    <submittedName>
        <fullName evidence="4">FERM_M domain-containing protein</fullName>
    </submittedName>
</protein>
<dbReference type="OrthoDB" id="10057618at2759"/>
<accession>A0A182EXF6</accession>
<reference evidence="2 3" key="2">
    <citation type="submission" date="2018-08" db="EMBL/GenBank/DDBJ databases">
        <authorList>
            <person name="Laetsch R D."/>
            <person name="Stevens L."/>
            <person name="Kumar S."/>
            <person name="Blaxter L. M."/>
        </authorList>
    </citation>
    <scope>NUCLEOTIDE SEQUENCE [LARGE SCALE GENOMIC DNA]</scope>
</reference>
<sequence>MEQGIFEGDMVLLRFKYMSFFDINPKYDPVRINQLYEQAKWSILLEEFDHTEEEAMLFAALQLQATLQRDLPEPEAPEKDDVDLLLDELEQNLDAAAFNRKADLTQVPELADYLKYMK</sequence>
<feature type="domain" description="FERM central" evidence="1">
    <location>
        <begin position="23"/>
        <end position="83"/>
    </location>
</feature>
<dbReference type="PANTHER" id="PTHR16160">
    <property type="entry name" value="FERMITIN 2-RELATED"/>
    <property type="match status" value="1"/>
</dbReference>
<dbReference type="Proteomes" id="UP000271087">
    <property type="component" value="Unassembled WGS sequence"/>
</dbReference>
<evidence type="ECO:0000313" key="4">
    <source>
        <dbReference type="WBParaSite" id="nOo.2.0.1.t12857-RA"/>
    </source>
</evidence>
<dbReference type="Pfam" id="PF00373">
    <property type="entry name" value="FERM_M"/>
    <property type="match status" value="1"/>
</dbReference>
<dbReference type="GO" id="GO:0030055">
    <property type="term" value="C:cell-substrate junction"/>
    <property type="evidence" value="ECO:0007669"/>
    <property type="project" value="TreeGrafter"/>
</dbReference>
<dbReference type="CDD" id="cd14473">
    <property type="entry name" value="FERM_B-lobe"/>
    <property type="match status" value="1"/>
</dbReference>
<reference evidence="4" key="1">
    <citation type="submission" date="2016-06" db="UniProtKB">
        <authorList>
            <consortium name="WormBaseParasite"/>
        </authorList>
    </citation>
    <scope>IDENTIFICATION</scope>
</reference>
<dbReference type="InterPro" id="IPR019748">
    <property type="entry name" value="FERM_central"/>
</dbReference>
<keyword evidence="3" id="KW-1185">Reference proteome</keyword>
<dbReference type="PANTHER" id="PTHR16160:SF13">
    <property type="entry name" value="FERMITIN 2-RELATED"/>
    <property type="match status" value="1"/>
</dbReference>
<dbReference type="STRING" id="42157.A0A182EXF6"/>
<dbReference type="WBParaSite" id="nOo.2.0.1.t12857-RA">
    <property type="protein sequence ID" value="nOo.2.0.1.t12857-RA"/>
    <property type="gene ID" value="nOo.2.0.1.g12857"/>
</dbReference>
<organism evidence="4">
    <name type="scientific">Onchocerca ochengi</name>
    <name type="common">Filarial nematode worm</name>
    <dbReference type="NCBI Taxonomy" id="42157"/>
    <lineage>
        <taxon>Eukaryota</taxon>
        <taxon>Metazoa</taxon>
        <taxon>Ecdysozoa</taxon>
        <taxon>Nematoda</taxon>
        <taxon>Chromadorea</taxon>
        <taxon>Rhabditida</taxon>
        <taxon>Spirurina</taxon>
        <taxon>Spiruromorpha</taxon>
        <taxon>Filarioidea</taxon>
        <taxon>Onchocercidae</taxon>
        <taxon>Onchocerca</taxon>
    </lineage>
</organism>
<evidence type="ECO:0000259" key="1">
    <source>
        <dbReference type="Pfam" id="PF00373"/>
    </source>
</evidence>
<dbReference type="AlphaFoldDB" id="A0A182EXF6"/>
<dbReference type="GO" id="GO:0005178">
    <property type="term" value="F:integrin binding"/>
    <property type="evidence" value="ECO:0007669"/>
    <property type="project" value="TreeGrafter"/>
</dbReference>
<evidence type="ECO:0000313" key="3">
    <source>
        <dbReference type="Proteomes" id="UP000271087"/>
    </source>
</evidence>